<evidence type="ECO:0008006" key="5">
    <source>
        <dbReference type="Google" id="ProtNLM"/>
    </source>
</evidence>
<evidence type="ECO:0000313" key="3">
    <source>
        <dbReference type="EMBL" id="GMA86937.1"/>
    </source>
</evidence>
<evidence type="ECO:0000256" key="1">
    <source>
        <dbReference type="SAM" id="MobiDB-lite"/>
    </source>
</evidence>
<sequence length="386" mass="39790">MRRLAPTALLLLALGALLLVGTAALGPSAAEPSLAAGSVGPTPPWTLGLHPSSALVTVLLDVGYLVGAIGVLLGWLAARRGEVLPRWAVPAGLAVAALAVLVPPLGSADHVNYAAYGRIAAGGGDPYVVAPIGWAGGHDPVTSAVEAPWTTTPSIYGPVATLVQPGVQPGRRRLAAAHRVGVRLVCLASWVAVCRLATSVLSGPARERAAWLWPLNPVLLGLLVVGAHVDLLAAALGLGAVVLCARRPLVAGVLLGAAVGVAHRRAARSRGAVRVVAQRFWTLARGGARGARRRAGARARPPVGRAARARPGSRGPAASCRSPPLAPPRRRAHRPPAERHRAHRRRGRDAARRPALRLARRPRAHPFPRPNPVCSPQTASGGGEAV</sequence>
<feature type="compositionally biased region" description="Basic residues" evidence="1">
    <location>
        <begin position="354"/>
        <end position="366"/>
    </location>
</feature>
<accession>A0ABQ6JFF7</accession>
<organism evidence="3 4">
    <name type="scientific">Angustibacter aerolatus</name>
    <dbReference type="NCBI Taxonomy" id="1162965"/>
    <lineage>
        <taxon>Bacteria</taxon>
        <taxon>Bacillati</taxon>
        <taxon>Actinomycetota</taxon>
        <taxon>Actinomycetes</taxon>
        <taxon>Kineosporiales</taxon>
        <taxon>Kineosporiaceae</taxon>
    </lineage>
</organism>
<dbReference type="EMBL" id="BSUZ01000001">
    <property type="protein sequence ID" value="GMA86937.1"/>
    <property type="molecule type" value="Genomic_DNA"/>
</dbReference>
<feature type="transmembrane region" description="Helical" evidence="2">
    <location>
        <begin position="218"/>
        <end position="245"/>
    </location>
</feature>
<gene>
    <name evidence="3" type="ORF">GCM10025868_21870</name>
</gene>
<protein>
    <recommendedName>
        <fullName evidence="5">DUF2029 domain-containing protein</fullName>
    </recommendedName>
</protein>
<dbReference type="Pfam" id="PF26314">
    <property type="entry name" value="MptA_B_family"/>
    <property type="match status" value="1"/>
</dbReference>
<evidence type="ECO:0000313" key="4">
    <source>
        <dbReference type="Proteomes" id="UP001157017"/>
    </source>
</evidence>
<name>A0ABQ6JFF7_9ACTN</name>
<keyword evidence="2" id="KW-0812">Transmembrane</keyword>
<feature type="transmembrane region" description="Helical" evidence="2">
    <location>
        <begin position="53"/>
        <end position="78"/>
    </location>
</feature>
<comment type="caution">
    <text evidence="3">The sequence shown here is derived from an EMBL/GenBank/DDBJ whole genome shotgun (WGS) entry which is preliminary data.</text>
</comment>
<feature type="region of interest" description="Disordered" evidence="1">
    <location>
        <begin position="291"/>
        <end position="386"/>
    </location>
</feature>
<feature type="compositionally biased region" description="Low complexity" evidence="1">
    <location>
        <begin position="298"/>
        <end position="323"/>
    </location>
</feature>
<reference evidence="4" key="1">
    <citation type="journal article" date="2019" name="Int. J. Syst. Evol. Microbiol.">
        <title>The Global Catalogue of Microorganisms (GCM) 10K type strain sequencing project: providing services to taxonomists for standard genome sequencing and annotation.</title>
        <authorList>
            <consortium name="The Broad Institute Genomics Platform"/>
            <consortium name="The Broad Institute Genome Sequencing Center for Infectious Disease"/>
            <person name="Wu L."/>
            <person name="Ma J."/>
        </authorList>
    </citation>
    <scope>NUCLEOTIDE SEQUENCE [LARGE SCALE GENOMIC DNA]</scope>
    <source>
        <strain evidence="4">NBRC 108730</strain>
    </source>
</reference>
<proteinExistence type="predicted"/>
<keyword evidence="2" id="KW-0472">Membrane</keyword>
<dbReference type="Proteomes" id="UP001157017">
    <property type="component" value="Unassembled WGS sequence"/>
</dbReference>
<keyword evidence="2" id="KW-1133">Transmembrane helix</keyword>
<keyword evidence="4" id="KW-1185">Reference proteome</keyword>
<evidence type="ECO:0000256" key="2">
    <source>
        <dbReference type="SAM" id="Phobius"/>
    </source>
</evidence>
<feature type="compositionally biased region" description="Basic residues" evidence="1">
    <location>
        <begin position="328"/>
        <end position="347"/>
    </location>
</feature>